<accession>A0A327Z6V4</accession>
<dbReference type="Pfam" id="PF26607">
    <property type="entry name" value="DUF8189"/>
    <property type="match status" value="1"/>
</dbReference>
<dbReference type="EMBL" id="QLMJ01000014">
    <property type="protein sequence ID" value="RAK31757.1"/>
    <property type="molecule type" value="Genomic_DNA"/>
</dbReference>
<dbReference type="SMR" id="A0A327Z6V4"/>
<comment type="caution">
    <text evidence="3">The sequence shown here is derived from an EMBL/GenBank/DDBJ whole genome shotgun (WGS) entry which is preliminary data.</text>
</comment>
<dbReference type="SUPFAM" id="SSF102588">
    <property type="entry name" value="LmbE-like"/>
    <property type="match status" value="1"/>
</dbReference>
<dbReference type="InterPro" id="IPR003737">
    <property type="entry name" value="GlcNAc_PI_deacetylase-related"/>
</dbReference>
<name>A0A327Z6V4_9ACTN</name>
<gene>
    <name evidence="3" type="ORF">B0I29_1145</name>
</gene>
<dbReference type="AlphaFoldDB" id="A0A327Z6V4"/>
<dbReference type="InterPro" id="IPR058502">
    <property type="entry name" value="PLL-like_beta-prop"/>
</dbReference>
<dbReference type="Gene3D" id="3.40.50.10320">
    <property type="entry name" value="LmbE-like"/>
    <property type="match status" value="1"/>
</dbReference>
<organism evidence="3 4">
    <name type="scientific">Actinoplanes lutulentus</name>
    <dbReference type="NCBI Taxonomy" id="1287878"/>
    <lineage>
        <taxon>Bacteria</taxon>
        <taxon>Bacillati</taxon>
        <taxon>Actinomycetota</taxon>
        <taxon>Actinomycetes</taxon>
        <taxon>Micromonosporales</taxon>
        <taxon>Micromonosporaceae</taxon>
        <taxon>Actinoplanes</taxon>
    </lineage>
</organism>
<dbReference type="GO" id="GO:0016137">
    <property type="term" value="P:glycoside metabolic process"/>
    <property type="evidence" value="ECO:0007669"/>
    <property type="project" value="UniProtKB-ARBA"/>
</dbReference>
<protein>
    <submittedName>
        <fullName evidence="3">GlcNAc-PI de-N-acetylase</fullName>
    </submittedName>
</protein>
<dbReference type="InterPro" id="IPR024078">
    <property type="entry name" value="LmbE-like_dom_sf"/>
</dbReference>
<sequence length="694" mass="74450">MTEKRISRRTLIAGSAAGGVLITGLGVGLSRLGGPDAPSGTDDDAVPVPSTQLQIVAHPDDDLMFFAPDSLRAIDGGAKLITVCLTAGEGDGRNVDAYTPAVAIAPVRYGDYAAARYDGLRAAYAKRATGDPNSAWQREALPVAGGAVAELCTLEAAPQIQVILLNMRELADGSTLRTLWEKKKNSQPVLRIPGSPVTASRAFSRASLIRSLADLLERYQPTLVRTMDPDPDRLVHNESNAQFSDFGYFSDQTDHTPAGLFAWAAVQEWCRKTQRRTVVQSYRGNYNRRWPANLGPGLAREKIDYLNVYGEHDRKSGRQVSLIGNGQSTTSRYALSTAWLGRGGKDKRLAAFGVRGGRAVHWSETEAGSGAWLPPTVLSGEGLLPHLAAAQLKDGRWQVFGVRAVLGATEAQQRREVMTAVQRAPGEAFGPWANLGNPVRGSKISPEGAVPVWPRGLGMPVVAANKDGRLQLFVRTFTGAVHTRTQTAAGDWGPWVDLRGSQTQDGLTAITTGGGRIEVLAARQNGIARWLQRSRNVESFRRSLIDVPAPAGPPTVLKVGDGRLMILVREALTGRVLAYQQQGDNRQWSGEAVDLGGHGGFGPVAGVGYRDNMVAISQRNDDGTTSLTLRYLDALHEGDWKRTGPVLASPPALSVDASGHLVLAAICADGRLRVTRQEQPGPTMSLRSWVAVEG</sequence>
<dbReference type="Gene3D" id="2.120.10.70">
    <property type="entry name" value="Fucose-specific lectin"/>
    <property type="match status" value="1"/>
</dbReference>
<keyword evidence="1" id="KW-0862">Zinc</keyword>
<dbReference type="Pfam" id="PF02585">
    <property type="entry name" value="PIG-L"/>
    <property type="match status" value="1"/>
</dbReference>
<evidence type="ECO:0000256" key="1">
    <source>
        <dbReference type="ARBA" id="ARBA00022833"/>
    </source>
</evidence>
<dbReference type="SUPFAM" id="SSF89372">
    <property type="entry name" value="Fucose-specific lectin"/>
    <property type="match status" value="1"/>
</dbReference>
<feature type="domain" description="PLL-like beta propeller" evidence="2">
    <location>
        <begin position="345"/>
        <end position="694"/>
    </location>
</feature>
<evidence type="ECO:0000259" key="2">
    <source>
        <dbReference type="Pfam" id="PF26607"/>
    </source>
</evidence>
<dbReference type="PANTHER" id="PTHR12993:SF11">
    <property type="entry name" value="N-ACETYLGLUCOSAMINYL-PHOSPHATIDYLINOSITOL DE-N-ACETYLASE"/>
    <property type="match status" value="1"/>
</dbReference>
<dbReference type="OrthoDB" id="6064917at2"/>
<evidence type="ECO:0000313" key="3">
    <source>
        <dbReference type="EMBL" id="RAK31757.1"/>
    </source>
</evidence>
<dbReference type="PANTHER" id="PTHR12993">
    <property type="entry name" value="N-ACETYLGLUCOSAMINYL-PHOSPHATIDYLINOSITOL DE-N-ACETYLASE-RELATED"/>
    <property type="match status" value="1"/>
</dbReference>
<dbReference type="PROSITE" id="PS51318">
    <property type="entry name" value="TAT"/>
    <property type="match status" value="1"/>
</dbReference>
<dbReference type="InterPro" id="IPR006311">
    <property type="entry name" value="TAT_signal"/>
</dbReference>
<dbReference type="Proteomes" id="UP000249341">
    <property type="component" value="Unassembled WGS sequence"/>
</dbReference>
<reference evidence="3 4" key="1">
    <citation type="submission" date="2018-06" db="EMBL/GenBank/DDBJ databases">
        <title>Genomic Encyclopedia of Type Strains, Phase III (KMG-III): the genomes of soil and plant-associated and newly described type strains.</title>
        <authorList>
            <person name="Whitman W."/>
        </authorList>
    </citation>
    <scope>NUCLEOTIDE SEQUENCE [LARGE SCALE GENOMIC DNA]</scope>
    <source>
        <strain evidence="3 4">CGMCC 4.7090</strain>
    </source>
</reference>
<dbReference type="GO" id="GO:0016811">
    <property type="term" value="F:hydrolase activity, acting on carbon-nitrogen (but not peptide) bonds, in linear amides"/>
    <property type="evidence" value="ECO:0007669"/>
    <property type="project" value="TreeGrafter"/>
</dbReference>
<dbReference type="RefSeq" id="WP_111651882.1">
    <property type="nucleotide sequence ID" value="NZ_JACHWI010000004.1"/>
</dbReference>
<keyword evidence="4" id="KW-1185">Reference proteome</keyword>
<evidence type="ECO:0000313" key="4">
    <source>
        <dbReference type="Proteomes" id="UP000249341"/>
    </source>
</evidence>
<proteinExistence type="predicted"/>